<feature type="transmembrane region" description="Helical" evidence="1">
    <location>
        <begin position="249"/>
        <end position="269"/>
    </location>
</feature>
<dbReference type="AlphaFoldDB" id="A0A5C4JW56"/>
<feature type="transmembrane region" description="Helical" evidence="1">
    <location>
        <begin position="331"/>
        <end position="349"/>
    </location>
</feature>
<feature type="transmembrane region" description="Helical" evidence="1">
    <location>
        <begin position="63"/>
        <end position="85"/>
    </location>
</feature>
<feature type="domain" description="EamA" evidence="2">
    <location>
        <begin position="219"/>
        <end position="347"/>
    </location>
</feature>
<dbReference type="InterPro" id="IPR000620">
    <property type="entry name" value="EamA_dom"/>
</dbReference>
<dbReference type="SUPFAM" id="SSF103481">
    <property type="entry name" value="Multidrug resistance efflux transporter EmrE"/>
    <property type="match status" value="2"/>
</dbReference>
<dbReference type="InterPro" id="IPR037185">
    <property type="entry name" value="EmrE-like"/>
</dbReference>
<feature type="transmembrane region" description="Helical" evidence="1">
    <location>
        <begin position="305"/>
        <end position="325"/>
    </location>
</feature>
<gene>
    <name evidence="3" type="ORF">FF124_01705</name>
</gene>
<dbReference type="PANTHER" id="PTHR22911">
    <property type="entry name" value="ACYL-MALONYL CONDENSING ENZYME-RELATED"/>
    <property type="match status" value="1"/>
</dbReference>
<comment type="caution">
    <text evidence="3">The sequence shown here is derived from an EMBL/GenBank/DDBJ whole genome shotgun (WGS) entry which is preliminary data.</text>
</comment>
<reference evidence="3 4" key="1">
    <citation type="submission" date="2019-05" db="EMBL/GenBank/DDBJ databases">
        <authorList>
            <person name="Lee S.D."/>
        </authorList>
    </citation>
    <scope>NUCLEOTIDE SEQUENCE [LARGE SCALE GENOMIC DNA]</scope>
    <source>
        <strain evidence="3 4">GH2-6</strain>
    </source>
</reference>
<name>A0A5C4JW56_9HYPH</name>
<keyword evidence="4" id="KW-1185">Reference proteome</keyword>
<dbReference type="Proteomes" id="UP000307874">
    <property type="component" value="Unassembled WGS sequence"/>
</dbReference>
<organism evidence="3 4">
    <name type="scientific">Martelella lutilitoris</name>
    <dbReference type="NCBI Taxonomy" id="2583532"/>
    <lineage>
        <taxon>Bacteria</taxon>
        <taxon>Pseudomonadati</taxon>
        <taxon>Pseudomonadota</taxon>
        <taxon>Alphaproteobacteria</taxon>
        <taxon>Hyphomicrobiales</taxon>
        <taxon>Aurantimonadaceae</taxon>
        <taxon>Martelella</taxon>
    </lineage>
</organism>
<evidence type="ECO:0000256" key="1">
    <source>
        <dbReference type="SAM" id="Phobius"/>
    </source>
</evidence>
<evidence type="ECO:0000313" key="3">
    <source>
        <dbReference type="EMBL" id="TNB49698.1"/>
    </source>
</evidence>
<dbReference type="PANTHER" id="PTHR22911:SF135">
    <property type="entry name" value="BLR4310 PROTEIN"/>
    <property type="match status" value="1"/>
</dbReference>
<evidence type="ECO:0000259" key="2">
    <source>
        <dbReference type="Pfam" id="PF00892"/>
    </source>
</evidence>
<proteinExistence type="predicted"/>
<feature type="transmembrane region" description="Helical" evidence="1">
    <location>
        <begin position="215"/>
        <end position="237"/>
    </location>
</feature>
<keyword evidence="1" id="KW-0472">Membrane</keyword>
<reference evidence="3 4" key="2">
    <citation type="submission" date="2019-06" db="EMBL/GenBank/DDBJ databases">
        <title>Martelella lutilitoris sp. nov., isolated from a tidal mudflat.</title>
        <authorList>
            <person name="Kim Y.-J."/>
        </authorList>
    </citation>
    <scope>NUCLEOTIDE SEQUENCE [LARGE SCALE GENOMIC DNA]</scope>
    <source>
        <strain evidence="3 4">GH2-6</strain>
    </source>
</reference>
<sequence length="360" mass="37273">MAAAPLVSFSHKPFAADGKGSDAFLAGRTVPAVPRLDRPWARVYRGAVETPCRNGRGQAERGAIMASLTRTSGIGFAVAAVATLSGVDALAKSLGAEMSSFQVAFLRYTVSALFLGLFVAVFVRRRPKPGFMKDHALKGFLAAATASLFFYGIAGMPLVMALALAMTAPIYMALLGALVFGERPGRATYLALVLAVSGSGLIVAARGAGLAGPPVSFAAIAAGLAAPLAYAFTAIAMKRSSANDHPITLSMMQTAFAAVFSAPMAFFLWQAPDPALSWQIALIGLCGALGFIFLVAGLNRMPASLYAVVDYSSLVWAGFYGFVFFDEIPTWPTLAGGALIVAACVISAGSSRGAGVQDRP</sequence>
<dbReference type="GO" id="GO:0016020">
    <property type="term" value="C:membrane"/>
    <property type="evidence" value="ECO:0007669"/>
    <property type="project" value="InterPro"/>
</dbReference>
<evidence type="ECO:0000313" key="4">
    <source>
        <dbReference type="Proteomes" id="UP000307874"/>
    </source>
</evidence>
<dbReference type="Pfam" id="PF00892">
    <property type="entry name" value="EamA"/>
    <property type="match status" value="2"/>
</dbReference>
<feature type="transmembrane region" description="Helical" evidence="1">
    <location>
        <begin position="159"/>
        <end position="180"/>
    </location>
</feature>
<feature type="domain" description="EamA" evidence="2">
    <location>
        <begin position="72"/>
        <end position="203"/>
    </location>
</feature>
<keyword evidence="1" id="KW-0812">Transmembrane</keyword>
<feature type="transmembrane region" description="Helical" evidence="1">
    <location>
        <begin position="275"/>
        <end position="298"/>
    </location>
</feature>
<feature type="transmembrane region" description="Helical" evidence="1">
    <location>
        <begin position="135"/>
        <end position="153"/>
    </location>
</feature>
<feature type="transmembrane region" description="Helical" evidence="1">
    <location>
        <begin position="105"/>
        <end position="123"/>
    </location>
</feature>
<keyword evidence="1" id="KW-1133">Transmembrane helix</keyword>
<protein>
    <recommendedName>
        <fullName evidence="2">EamA domain-containing protein</fullName>
    </recommendedName>
</protein>
<dbReference type="EMBL" id="VCLB01000001">
    <property type="protein sequence ID" value="TNB49698.1"/>
    <property type="molecule type" value="Genomic_DNA"/>
</dbReference>
<accession>A0A5C4JW56</accession>
<feature type="transmembrane region" description="Helical" evidence="1">
    <location>
        <begin position="187"/>
        <end position="209"/>
    </location>
</feature>
<dbReference type="OrthoDB" id="7818056at2"/>
<dbReference type="Gene3D" id="1.10.3730.20">
    <property type="match status" value="1"/>
</dbReference>